<dbReference type="EMBL" id="SEOL01000008">
    <property type="protein sequence ID" value="MBL0849233.1"/>
    <property type="molecule type" value="Genomic_DNA"/>
</dbReference>
<comment type="caution">
    <text evidence="11">Lacks conserved residue(s) required for the propagation of feature annotation.</text>
</comment>
<dbReference type="SUPFAM" id="SSF53098">
    <property type="entry name" value="Ribonuclease H-like"/>
    <property type="match status" value="1"/>
</dbReference>
<evidence type="ECO:0000256" key="2">
    <source>
        <dbReference type="ARBA" id="ARBA00004065"/>
    </source>
</evidence>
<dbReference type="InterPro" id="IPR001352">
    <property type="entry name" value="RNase_HII/HIII"/>
</dbReference>
<evidence type="ECO:0000256" key="6">
    <source>
        <dbReference type="ARBA" id="ARBA00022722"/>
    </source>
</evidence>
<dbReference type="Pfam" id="PF01351">
    <property type="entry name" value="RNase_HII"/>
    <property type="match status" value="1"/>
</dbReference>
<reference evidence="14" key="1">
    <citation type="submission" date="2019-02" db="EMBL/GenBank/DDBJ databases">
        <title>A novel Candidatus Liberibacter species associated with the New Zealand native fuchsia psyllid, Ctenarytaina fuchsiae.</title>
        <authorList>
            <person name="Thompson S.M."/>
            <person name="Jorgensen N."/>
            <person name="David C."/>
            <person name="Bulman S.R."/>
            <person name="Smith G.R."/>
        </authorList>
    </citation>
    <scope>NUCLEOTIDE SEQUENCE</scope>
    <source>
        <strain evidence="14">Oxford</strain>
    </source>
</reference>
<dbReference type="EC" id="3.1.26.4" evidence="12"/>
<dbReference type="InterPro" id="IPR012337">
    <property type="entry name" value="RNaseH-like_sf"/>
</dbReference>
<keyword evidence="6 12" id="KW-0540">Nuclease</keyword>
<sequence length="112" mass="12501">HKATLDAMHHAITHLKIPPKSVLIDGRSIPENLPCQSFPIVKGDSLSLSIAAASIIAKVTRDRIMQLEHNRYPNYGFDSHVGYPTAKHLQAIKDNGPSHIHRMTFRPLQSFS</sequence>
<comment type="function">
    <text evidence="2 12">Endonuclease that specifically degrades the RNA of RNA-DNA hybrids.</text>
</comment>
<keyword evidence="7" id="KW-0479">Metal-binding</keyword>
<dbReference type="AlphaFoldDB" id="A0A937AFP9"/>
<dbReference type="GO" id="GO:0046872">
    <property type="term" value="F:metal ion binding"/>
    <property type="evidence" value="ECO:0007669"/>
    <property type="project" value="UniProtKB-KW"/>
</dbReference>
<dbReference type="GO" id="GO:0004523">
    <property type="term" value="F:RNA-DNA hybrid ribonuclease activity"/>
    <property type="evidence" value="ECO:0007669"/>
    <property type="project" value="UniProtKB-EC"/>
</dbReference>
<evidence type="ECO:0000256" key="12">
    <source>
        <dbReference type="RuleBase" id="RU003515"/>
    </source>
</evidence>
<dbReference type="PANTHER" id="PTHR10954">
    <property type="entry name" value="RIBONUCLEASE H2 SUBUNIT A"/>
    <property type="match status" value="1"/>
</dbReference>
<comment type="similarity">
    <text evidence="4">Belongs to the RNase HII family. RnhC subfamily.</text>
</comment>
<dbReference type="Gene3D" id="3.30.420.10">
    <property type="entry name" value="Ribonuclease H-like superfamily/Ribonuclease H"/>
    <property type="match status" value="1"/>
</dbReference>
<dbReference type="Proteomes" id="UP000736856">
    <property type="component" value="Unassembled WGS sequence"/>
</dbReference>
<dbReference type="GO" id="GO:0003723">
    <property type="term" value="F:RNA binding"/>
    <property type="evidence" value="ECO:0007669"/>
    <property type="project" value="UniProtKB-UniRule"/>
</dbReference>
<evidence type="ECO:0000256" key="4">
    <source>
        <dbReference type="ARBA" id="ARBA00008378"/>
    </source>
</evidence>
<dbReference type="GO" id="GO:0032299">
    <property type="term" value="C:ribonuclease H2 complex"/>
    <property type="evidence" value="ECO:0007669"/>
    <property type="project" value="TreeGrafter"/>
</dbReference>
<organism evidence="14 15">
    <name type="scientific">Candidatus Liberibacter ctenarytainae</name>
    <dbReference type="NCBI Taxonomy" id="2020335"/>
    <lineage>
        <taxon>Bacteria</taxon>
        <taxon>Pseudomonadati</taxon>
        <taxon>Pseudomonadota</taxon>
        <taxon>Alphaproteobacteria</taxon>
        <taxon>Hyphomicrobiales</taxon>
        <taxon>Rhizobiaceae</taxon>
        <taxon>Liberibacter</taxon>
    </lineage>
</organism>
<dbReference type="InterPro" id="IPR024567">
    <property type="entry name" value="RNase_HII/HIII_dom"/>
</dbReference>
<evidence type="ECO:0000256" key="11">
    <source>
        <dbReference type="PROSITE-ProRule" id="PRU01319"/>
    </source>
</evidence>
<keyword evidence="9 12" id="KW-0378">Hydrolase</keyword>
<keyword evidence="8 12" id="KW-0255">Endonuclease</keyword>
<dbReference type="GO" id="GO:0005737">
    <property type="term" value="C:cytoplasm"/>
    <property type="evidence" value="ECO:0007669"/>
    <property type="project" value="UniProtKB-SubCell"/>
</dbReference>
<evidence type="ECO:0000313" key="15">
    <source>
        <dbReference type="Proteomes" id="UP000736856"/>
    </source>
</evidence>
<dbReference type="InterPro" id="IPR022898">
    <property type="entry name" value="RNase_HII"/>
</dbReference>
<dbReference type="GO" id="GO:0043137">
    <property type="term" value="P:DNA replication, removal of RNA primer"/>
    <property type="evidence" value="ECO:0007669"/>
    <property type="project" value="TreeGrafter"/>
</dbReference>
<gene>
    <name evidence="14" type="ORF">EU981_04070</name>
</gene>
<evidence type="ECO:0000256" key="3">
    <source>
        <dbReference type="ARBA" id="ARBA00004496"/>
    </source>
</evidence>
<evidence type="ECO:0000259" key="13">
    <source>
        <dbReference type="PROSITE" id="PS51975"/>
    </source>
</evidence>
<evidence type="ECO:0000256" key="9">
    <source>
        <dbReference type="ARBA" id="ARBA00022801"/>
    </source>
</evidence>
<comment type="caution">
    <text evidence="14">The sequence shown here is derived from an EMBL/GenBank/DDBJ whole genome shotgun (WGS) entry which is preliminary data.</text>
</comment>
<keyword evidence="10" id="KW-0464">Manganese</keyword>
<comment type="catalytic activity">
    <reaction evidence="1 12">
        <text>Endonucleolytic cleavage to 5'-phosphomonoester.</text>
        <dbReference type="EC" id="3.1.26.4"/>
    </reaction>
</comment>
<name>A0A937AFP9_9HYPH</name>
<evidence type="ECO:0000256" key="7">
    <source>
        <dbReference type="ARBA" id="ARBA00022723"/>
    </source>
</evidence>
<comment type="subcellular location">
    <subcellularLocation>
        <location evidence="3">Cytoplasm</location>
    </subcellularLocation>
</comment>
<dbReference type="CDD" id="cd07182">
    <property type="entry name" value="RNase_HII_bacteria_HII_like"/>
    <property type="match status" value="1"/>
</dbReference>
<dbReference type="PROSITE" id="PS51975">
    <property type="entry name" value="RNASE_H_2"/>
    <property type="match status" value="1"/>
</dbReference>
<evidence type="ECO:0000313" key="14">
    <source>
        <dbReference type="EMBL" id="MBL0849233.1"/>
    </source>
</evidence>
<feature type="domain" description="RNase H type-2" evidence="13">
    <location>
        <begin position="1"/>
        <end position="112"/>
    </location>
</feature>
<evidence type="ECO:0000256" key="10">
    <source>
        <dbReference type="ARBA" id="ARBA00023211"/>
    </source>
</evidence>
<keyword evidence="5" id="KW-0963">Cytoplasm</keyword>
<evidence type="ECO:0000256" key="5">
    <source>
        <dbReference type="ARBA" id="ARBA00022490"/>
    </source>
</evidence>
<dbReference type="GO" id="GO:0006298">
    <property type="term" value="P:mismatch repair"/>
    <property type="evidence" value="ECO:0007669"/>
    <property type="project" value="TreeGrafter"/>
</dbReference>
<feature type="non-terminal residue" evidence="14">
    <location>
        <position position="1"/>
    </location>
</feature>
<dbReference type="InterPro" id="IPR036397">
    <property type="entry name" value="RNaseH_sf"/>
</dbReference>
<dbReference type="PANTHER" id="PTHR10954:SF23">
    <property type="entry name" value="RIBONUCLEASE"/>
    <property type="match status" value="1"/>
</dbReference>
<proteinExistence type="inferred from homology"/>
<protein>
    <recommendedName>
        <fullName evidence="12">Ribonuclease</fullName>
        <ecNumber evidence="12">3.1.26.4</ecNumber>
    </recommendedName>
</protein>
<accession>A0A937AFP9</accession>
<evidence type="ECO:0000256" key="8">
    <source>
        <dbReference type="ARBA" id="ARBA00022759"/>
    </source>
</evidence>
<evidence type="ECO:0000256" key="1">
    <source>
        <dbReference type="ARBA" id="ARBA00000077"/>
    </source>
</evidence>